<keyword evidence="13" id="KW-1185">Reference proteome</keyword>
<dbReference type="SUPFAM" id="SSF52058">
    <property type="entry name" value="L domain-like"/>
    <property type="match status" value="2"/>
</dbReference>
<feature type="domain" description="Protein kinase" evidence="11">
    <location>
        <begin position="651"/>
        <end position="925"/>
    </location>
</feature>
<evidence type="ECO:0000256" key="7">
    <source>
        <dbReference type="ARBA" id="ARBA00023136"/>
    </source>
</evidence>
<evidence type="ECO:0000256" key="4">
    <source>
        <dbReference type="ARBA" id="ARBA00022729"/>
    </source>
</evidence>
<dbReference type="InterPro" id="IPR001245">
    <property type="entry name" value="Ser-Thr/Tyr_kinase_cat_dom"/>
</dbReference>
<dbReference type="Gene3D" id="3.80.10.10">
    <property type="entry name" value="Ribonuclease Inhibitor"/>
    <property type="match status" value="3"/>
</dbReference>
<keyword evidence="3 10" id="KW-0812">Transmembrane</keyword>
<dbReference type="GO" id="GO:0005524">
    <property type="term" value="F:ATP binding"/>
    <property type="evidence" value="ECO:0007669"/>
    <property type="project" value="InterPro"/>
</dbReference>
<evidence type="ECO:0000313" key="13">
    <source>
        <dbReference type="Proteomes" id="UP000822688"/>
    </source>
</evidence>
<feature type="region of interest" description="Disordered" evidence="9">
    <location>
        <begin position="930"/>
        <end position="964"/>
    </location>
</feature>
<dbReference type="AlphaFoldDB" id="A0A8T0GRZ7"/>
<dbReference type="Pfam" id="PF08263">
    <property type="entry name" value="LRRNT_2"/>
    <property type="match status" value="1"/>
</dbReference>
<organism evidence="12 13">
    <name type="scientific">Ceratodon purpureus</name>
    <name type="common">Fire moss</name>
    <name type="synonym">Dicranum purpureum</name>
    <dbReference type="NCBI Taxonomy" id="3225"/>
    <lineage>
        <taxon>Eukaryota</taxon>
        <taxon>Viridiplantae</taxon>
        <taxon>Streptophyta</taxon>
        <taxon>Embryophyta</taxon>
        <taxon>Bryophyta</taxon>
        <taxon>Bryophytina</taxon>
        <taxon>Bryopsida</taxon>
        <taxon>Dicranidae</taxon>
        <taxon>Pseudoditrichales</taxon>
        <taxon>Ditrichaceae</taxon>
        <taxon>Ceratodon</taxon>
    </lineage>
</organism>
<comment type="subcellular location">
    <subcellularLocation>
        <location evidence="1">Membrane</location>
        <topology evidence="1">Single-pass membrane protein</topology>
    </subcellularLocation>
</comment>
<dbReference type="PANTHER" id="PTHR48056:SF13">
    <property type="entry name" value="PROTEIN KINASE DOMAIN-CONTAINING PROTEIN"/>
    <property type="match status" value="1"/>
</dbReference>
<gene>
    <name evidence="12" type="ORF">KC19_9G089600</name>
</gene>
<dbReference type="Proteomes" id="UP000822688">
    <property type="component" value="Chromosome 9"/>
</dbReference>
<dbReference type="FunFam" id="3.80.10.10:FF:000363">
    <property type="entry name" value="Leucine-rich repeat family protein"/>
    <property type="match status" value="1"/>
</dbReference>
<dbReference type="Gene3D" id="1.10.510.10">
    <property type="entry name" value="Transferase(Phosphotransferase) domain 1"/>
    <property type="match status" value="1"/>
</dbReference>
<dbReference type="GO" id="GO:0016020">
    <property type="term" value="C:membrane"/>
    <property type="evidence" value="ECO:0007669"/>
    <property type="project" value="UniProtKB-SubCell"/>
</dbReference>
<keyword evidence="2" id="KW-0433">Leucine-rich repeat</keyword>
<evidence type="ECO:0000313" key="12">
    <source>
        <dbReference type="EMBL" id="KAG0561760.1"/>
    </source>
</evidence>
<dbReference type="PROSITE" id="PS50011">
    <property type="entry name" value="PROTEIN_KINASE_DOM"/>
    <property type="match status" value="1"/>
</dbReference>
<dbReference type="FunFam" id="3.80.10.10:FF:000233">
    <property type="entry name" value="Leucine-rich repeat receptor-like protein kinase TDR"/>
    <property type="match status" value="1"/>
</dbReference>
<evidence type="ECO:0000256" key="5">
    <source>
        <dbReference type="ARBA" id="ARBA00022737"/>
    </source>
</evidence>
<keyword evidence="5" id="KW-0677">Repeat</keyword>
<evidence type="ECO:0000256" key="8">
    <source>
        <dbReference type="ARBA" id="ARBA00023180"/>
    </source>
</evidence>
<dbReference type="SUPFAM" id="SSF56112">
    <property type="entry name" value="Protein kinase-like (PK-like)"/>
    <property type="match status" value="1"/>
</dbReference>
<evidence type="ECO:0000256" key="9">
    <source>
        <dbReference type="SAM" id="MobiDB-lite"/>
    </source>
</evidence>
<evidence type="ECO:0000256" key="1">
    <source>
        <dbReference type="ARBA" id="ARBA00004167"/>
    </source>
</evidence>
<dbReference type="InterPro" id="IPR032675">
    <property type="entry name" value="LRR_dom_sf"/>
</dbReference>
<evidence type="ECO:0000256" key="10">
    <source>
        <dbReference type="SAM" id="Phobius"/>
    </source>
</evidence>
<dbReference type="InterPro" id="IPR000719">
    <property type="entry name" value="Prot_kinase_dom"/>
</dbReference>
<dbReference type="GO" id="GO:0033612">
    <property type="term" value="F:receptor serine/threonine kinase binding"/>
    <property type="evidence" value="ECO:0007669"/>
    <property type="project" value="TreeGrafter"/>
</dbReference>
<dbReference type="Pfam" id="PF07714">
    <property type="entry name" value="PK_Tyr_Ser-Thr"/>
    <property type="match status" value="1"/>
</dbReference>
<dbReference type="InterPro" id="IPR011009">
    <property type="entry name" value="Kinase-like_dom_sf"/>
</dbReference>
<dbReference type="Gene3D" id="3.30.200.20">
    <property type="entry name" value="Phosphorylase Kinase, domain 1"/>
    <property type="match status" value="1"/>
</dbReference>
<dbReference type="PANTHER" id="PTHR48056">
    <property type="entry name" value="LRR RECEPTOR-LIKE SERINE/THREONINE-PROTEIN KINASE-RELATED"/>
    <property type="match status" value="1"/>
</dbReference>
<dbReference type="GO" id="GO:0004672">
    <property type="term" value="F:protein kinase activity"/>
    <property type="evidence" value="ECO:0007669"/>
    <property type="project" value="InterPro"/>
</dbReference>
<keyword evidence="8" id="KW-0325">Glycoprotein</keyword>
<accession>A0A8T0GRZ7</accession>
<dbReference type="SMART" id="SM00369">
    <property type="entry name" value="LRR_TYP"/>
    <property type="match status" value="6"/>
</dbReference>
<feature type="compositionally biased region" description="Low complexity" evidence="9">
    <location>
        <begin position="940"/>
        <end position="955"/>
    </location>
</feature>
<proteinExistence type="predicted"/>
<evidence type="ECO:0000256" key="2">
    <source>
        <dbReference type="ARBA" id="ARBA00022614"/>
    </source>
</evidence>
<dbReference type="InterPro" id="IPR050647">
    <property type="entry name" value="Plant_LRR-RLKs"/>
</dbReference>
<comment type="caution">
    <text evidence="12">The sequence shown here is derived from an EMBL/GenBank/DDBJ whole genome shotgun (WGS) entry which is preliminary data.</text>
</comment>
<dbReference type="GO" id="GO:0009791">
    <property type="term" value="P:post-embryonic development"/>
    <property type="evidence" value="ECO:0007669"/>
    <property type="project" value="UniProtKB-ARBA"/>
</dbReference>
<dbReference type="FunFam" id="1.10.510.10:FF:000725">
    <property type="entry name" value="Putative LRR receptor-like serine/threonine-protein kinase"/>
    <property type="match status" value="1"/>
</dbReference>
<evidence type="ECO:0000256" key="3">
    <source>
        <dbReference type="ARBA" id="ARBA00022692"/>
    </source>
</evidence>
<dbReference type="InterPro" id="IPR013210">
    <property type="entry name" value="LRR_N_plant-typ"/>
</dbReference>
<name>A0A8T0GRZ7_CERPU</name>
<feature type="transmembrane region" description="Helical" evidence="10">
    <location>
        <begin position="574"/>
        <end position="599"/>
    </location>
</feature>
<sequence length="964" mass="105687">MTRISQLHKWRRCCRIQHIGILVALVCAFVILAVKGADVTDVIDESGILLDFKSSISDERGVLGGWNAEEAPYYCEWRGISCDKNFHISSINLRDSHLSGTISPELYRLRKLRILILSENNFFGTIPSQLAQIKSLWKLKLDHNNLSGSIPGQLGHLSNLRIMDLSYNGLSGLIPETIFRNCRRLRFVSFAQNMLNGSLPVSLSNCVKLTAFDFSSNALQGNITVDLSELRDLNYVDLQRNSFSGHIPKVFGSLQALHYIHLGNNFLSGSLPQELKDLSGLKQLSLNNNLLSGEVPADLMSLPSLWHLDLSGNSFTERFHLNASGCTSLRSLNLAGNMLEGGIPLALSNCSHLMFLILANNRLNGSLPTEIGRLAQLKSLDASGNQLDGEIPATIAGLASLSALVLRSNRIEGKIPLEFGNLKALEILDLSNMRLDGSIPSELGGCTALQKLDLSRNELDGGIPGNLDELTGLKELDLESNRLTGGIPAALGNLTELAIFNVSYNHLSGKVPREKALAQFGFMSFLGNPDLCGAPWTISCQEVVSPAPTRTPTSPVPPNTAKDKQRRPVLTKTGIFAVSIIAAFAMAVFIISLFSVLIWRKKKRTKRGINEEEHINGLSNLETPVGKLVLLNGVHPSSYDDCVEKGIGTLLNNDDIVGRGSIGTVYRVTISGGITIAVKKLRTLERLRDAEAFEADMLSLDNLQHRNLVMLQGYYLSRTLKLILSEFVPNGTLSDHLHRNPSAMSLTWLQRYTIGLGIARGLVQLHCNHCPPIMHFNLTSKNVILDESFEAKISDYGLRKFLPIQNKYISSRLYHETIAYVAPELACGSLRVSEKCDVYSFGVVLLELVTGRKPSQEINGATVLLGDFVRSKLDQESIGECIDPTLSGYDGLDVVDVIKLAVLCTSQEPSSRPTMAEALRILESIDGGASSASRLEGEASSASPQQQIRQQSSHSSFHHWREQQ</sequence>
<dbReference type="InterPro" id="IPR003591">
    <property type="entry name" value="Leu-rich_rpt_typical-subtyp"/>
</dbReference>
<keyword evidence="6 10" id="KW-1133">Transmembrane helix</keyword>
<protein>
    <recommendedName>
        <fullName evidence="11">Protein kinase domain-containing protein</fullName>
    </recommendedName>
</protein>
<dbReference type="Pfam" id="PF13855">
    <property type="entry name" value="LRR_8"/>
    <property type="match status" value="3"/>
</dbReference>
<dbReference type="Pfam" id="PF00560">
    <property type="entry name" value="LRR_1"/>
    <property type="match status" value="3"/>
</dbReference>
<keyword evidence="4" id="KW-0732">Signal</keyword>
<reference evidence="12" key="1">
    <citation type="submission" date="2020-06" db="EMBL/GenBank/DDBJ databases">
        <title>WGS assembly of Ceratodon purpureus strain R40.</title>
        <authorList>
            <person name="Carey S.B."/>
            <person name="Jenkins J."/>
            <person name="Shu S."/>
            <person name="Lovell J.T."/>
            <person name="Sreedasyam A."/>
            <person name="Maumus F."/>
            <person name="Tiley G.P."/>
            <person name="Fernandez-Pozo N."/>
            <person name="Barry K."/>
            <person name="Chen C."/>
            <person name="Wang M."/>
            <person name="Lipzen A."/>
            <person name="Daum C."/>
            <person name="Saski C.A."/>
            <person name="Payton A.C."/>
            <person name="Mcbreen J.C."/>
            <person name="Conrad R.E."/>
            <person name="Kollar L.M."/>
            <person name="Olsson S."/>
            <person name="Huttunen S."/>
            <person name="Landis J.B."/>
            <person name="Wickett N.J."/>
            <person name="Johnson M.G."/>
            <person name="Rensing S.A."/>
            <person name="Grimwood J."/>
            <person name="Schmutz J."/>
            <person name="Mcdaniel S.F."/>
        </authorList>
    </citation>
    <scope>NUCLEOTIDE SEQUENCE</scope>
    <source>
        <strain evidence="12">R40</strain>
    </source>
</reference>
<evidence type="ECO:0000259" key="11">
    <source>
        <dbReference type="PROSITE" id="PS50011"/>
    </source>
</evidence>
<dbReference type="InterPro" id="IPR001611">
    <property type="entry name" value="Leu-rich_rpt"/>
</dbReference>
<evidence type="ECO:0000256" key="6">
    <source>
        <dbReference type="ARBA" id="ARBA00022989"/>
    </source>
</evidence>
<keyword evidence="7 10" id="KW-0472">Membrane</keyword>
<dbReference type="EMBL" id="CM026430">
    <property type="protein sequence ID" value="KAG0561760.1"/>
    <property type="molecule type" value="Genomic_DNA"/>
</dbReference>